<dbReference type="InterPro" id="IPR018750">
    <property type="entry name" value="DUF2306_membrane"/>
</dbReference>
<reference evidence="2 3" key="1">
    <citation type="journal article" date="2011" name="Syst. Appl. Microbiol.">
        <title>Defluviimonas denitrificans gen. nov., sp. nov., and Pararhodobacter aggregans gen. nov., sp. nov., non-phototrophic Rhodobacteraceae from the biofilter of a marine aquaculture.</title>
        <authorList>
            <person name="Foesel B.U."/>
            <person name="Drake H.L."/>
            <person name="Schramm A."/>
        </authorList>
    </citation>
    <scope>NUCLEOTIDE SEQUENCE [LARGE SCALE GENOMIC DNA]</scope>
    <source>
        <strain evidence="2 3">D1-19</strain>
    </source>
</reference>
<dbReference type="AlphaFoldDB" id="A0A2T7US46"/>
<evidence type="ECO:0008006" key="4">
    <source>
        <dbReference type="Google" id="ProtNLM"/>
    </source>
</evidence>
<dbReference type="OrthoDB" id="9815686at2"/>
<feature type="transmembrane region" description="Helical" evidence="1">
    <location>
        <begin position="74"/>
        <end position="93"/>
    </location>
</feature>
<proteinExistence type="predicted"/>
<keyword evidence="3" id="KW-1185">Reference proteome</keyword>
<feature type="transmembrane region" description="Helical" evidence="1">
    <location>
        <begin position="105"/>
        <end position="121"/>
    </location>
</feature>
<protein>
    <recommendedName>
        <fullName evidence="4">DUF2306 domain-containing protein</fullName>
    </recommendedName>
</protein>
<name>A0A2T7US46_9RHOB</name>
<keyword evidence="1" id="KW-1133">Transmembrane helix</keyword>
<gene>
    <name evidence="2" type="ORF">DDE23_11235</name>
</gene>
<feature type="transmembrane region" description="Helical" evidence="1">
    <location>
        <begin position="12"/>
        <end position="32"/>
    </location>
</feature>
<dbReference type="RefSeq" id="WP_107753752.1">
    <property type="nucleotide sequence ID" value="NZ_QBKF01000010.1"/>
</dbReference>
<dbReference type="EMBL" id="QDDR01000005">
    <property type="protein sequence ID" value="PVE47411.1"/>
    <property type="molecule type" value="Genomic_DNA"/>
</dbReference>
<sequence>MLNLSPLMTAAPVVQLHVAAAMLALTLGPVALFRRRRDRLHKALGYLWIAAMACAALSSFWIHSIRLIGPFGPIHLLSLLTLASLGYGLRAAISGNIPAHRKTMQGLYFFGLALPGVFTLWPGRTMNRVLFDLAPMLAVPVMAILILALLWLGRKRRVQKAARGAAFPLHNPF</sequence>
<evidence type="ECO:0000256" key="1">
    <source>
        <dbReference type="SAM" id="Phobius"/>
    </source>
</evidence>
<dbReference type="Proteomes" id="UP000244810">
    <property type="component" value="Unassembled WGS sequence"/>
</dbReference>
<dbReference type="Pfam" id="PF10067">
    <property type="entry name" value="DUF2306"/>
    <property type="match status" value="1"/>
</dbReference>
<evidence type="ECO:0000313" key="2">
    <source>
        <dbReference type="EMBL" id="PVE47411.1"/>
    </source>
</evidence>
<organism evidence="2 3">
    <name type="scientific">Pararhodobacter aggregans</name>
    <dbReference type="NCBI Taxonomy" id="404875"/>
    <lineage>
        <taxon>Bacteria</taxon>
        <taxon>Pseudomonadati</taxon>
        <taxon>Pseudomonadota</taxon>
        <taxon>Alphaproteobacteria</taxon>
        <taxon>Rhodobacterales</taxon>
        <taxon>Paracoccaceae</taxon>
        <taxon>Pararhodobacter</taxon>
    </lineage>
</organism>
<feature type="transmembrane region" description="Helical" evidence="1">
    <location>
        <begin position="44"/>
        <end position="62"/>
    </location>
</feature>
<comment type="caution">
    <text evidence="2">The sequence shown here is derived from an EMBL/GenBank/DDBJ whole genome shotgun (WGS) entry which is preliminary data.</text>
</comment>
<accession>A0A2T7US46</accession>
<keyword evidence="1" id="KW-0472">Membrane</keyword>
<evidence type="ECO:0000313" key="3">
    <source>
        <dbReference type="Proteomes" id="UP000244810"/>
    </source>
</evidence>
<feature type="transmembrane region" description="Helical" evidence="1">
    <location>
        <begin position="133"/>
        <end position="153"/>
    </location>
</feature>
<keyword evidence="1" id="KW-0812">Transmembrane</keyword>